<dbReference type="SUPFAM" id="SSF53850">
    <property type="entry name" value="Periplasmic binding protein-like II"/>
    <property type="match status" value="1"/>
</dbReference>
<dbReference type="GO" id="GO:1904680">
    <property type="term" value="F:peptide transmembrane transporter activity"/>
    <property type="evidence" value="ECO:0007669"/>
    <property type="project" value="TreeGrafter"/>
</dbReference>
<organism evidence="4">
    <name type="scientific">Ornithinibacillus sp. 4-3</name>
    <dbReference type="NCBI Taxonomy" id="3231488"/>
    <lineage>
        <taxon>Bacteria</taxon>
        <taxon>Bacillati</taxon>
        <taxon>Bacillota</taxon>
        <taxon>Bacilli</taxon>
        <taxon>Bacillales</taxon>
        <taxon>Bacillaceae</taxon>
        <taxon>Ornithinibacillus</taxon>
    </lineage>
</organism>
<name>A0AB39HRH6_9BACI</name>
<evidence type="ECO:0000256" key="1">
    <source>
        <dbReference type="ARBA" id="ARBA00022729"/>
    </source>
</evidence>
<dbReference type="EMBL" id="CP162599">
    <property type="protein sequence ID" value="XDK32601.1"/>
    <property type="molecule type" value="Genomic_DNA"/>
</dbReference>
<evidence type="ECO:0000259" key="3">
    <source>
        <dbReference type="Pfam" id="PF00496"/>
    </source>
</evidence>
<dbReference type="PANTHER" id="PTHR30290:SF38">
    <property type="entry name" value="D,D-DIPEPTIDE-BINDING PERIPLASMIC PROTEIN DDPA-RELATED"/>
    <property type="match status" value="1"/>
</dbReference>
<dbReference type="GO" id="GO:0015833">
    <property type="term" value="P:peptide transport"/>
    <property type="evidence" value="ECO:0007669"/>
    <property type="project" value="TreeGrafter"/>
</dbReference>
<dbReference type="GO" id="GO:0042597">
    <property type="term" value="C:periplasmic space"/>
    <property type="evidence" value="ECO:0007669"/>
    <property type="project" value="UniProtKB-ARBA"/>
</dbReference>
<dbReference type="CDD" id="cd08502">
    <property type="entry name" value="PBP2_NikA_DppA_OppA_like_16"/>
    <property type="match status" value="1"/>
</dbReference>
<dbReference type="InterPro" id="IPR000914">
    <property type="entry name" value="SBP_5_dom"/>
</dbReference>
<evidence type="ECO:0000313" key="4">
    <source>
        <dbReference type="EMBL" id="XDK32601.1"/>
    </source>
</evidence>
<dbReference type="PROSITE" id="PS51257">
    <property type="entry name" value="PROKAR_LIPOPROTEIN"/>
    <property type="match status" value="1"/>
</dbReference>
<dbReference type="Gene3D" id="3.10.105.10">
    <property type="entry name" value="Dipeptide-binding Protein, Domain 3"/>
    <property type="match status" value="1"/>
</dbReference>
<gene>
    <name evidence="4" type="ORF">AB4Y30_16585</name>
</gene>
<dbReference type="PANTHER" id="PTHR30290">
    <property type="entry name" value="PERIPLASMIC BINDING COMPONENT OF ABC TRANSPORTER"/>
    <property type="match status" value="1"/>
</dbReference>
<feature type="chain" id="PRO_5044192561" evidence="2">
    <location>
        <begin position="22"/>
        <end position="527"/>
    </location>
</feature>
<proteinExistence type="predicted"/>
<dbReference type="GO" id="GO:0043190">
    <property type="term" value="C:ATP-binding cassette (ABC) transporter complex"/>
    <property type="evidence" value="ECO:0007669"/>
    <property type="project" value="InterPro"/>
</dbReference>
<feature type="domain" description="Solute-binding protein family 5" evidence="3">
    <location>
        <begin position="82"/>
        <end position="436"/>
    </location>
</feature>
<protein>
    <submittedName>
        <fullName evidence="4">ABC transporter substrate-binding protein</fullName>
    </submittedName>
</protein>
<accession>A0AB39HRH6</accession>
<feature type="signal peptide" evidence="2">
    <location>
        <begin position="1"/>
        <end position="21"/>
    </location>
</feature>
<dbReference type="Gene3D" id="3.40.190.10">
    <property type="entry name" value="Periplasmic binding protein-like II"/>
    <property type="match status" value="1"/>
</dbReference>
<dbReference type="Pfam" id="PF00496">
    <property type="entry name" value="SBP_bac_5"/>
    <property type="match status" value="1"/>
</dbReference>
<dbReference type="InterPro" id="IPR039424">
    <property type="entry name" value="SBP_5"/>
</dbReference>
<dbReference type="AlphaFoldDB" id="A0AB39HRH6"/>
<keyword evidence="1 2" id="KW-0732">Signal</keyword>
<evidence type="ECO:0000256" key="2">
    <source>
        <dbReference type="SAM" id="SignalP"/>
    </source>
</evidence>
<dbReference type="RefSeq" id="WP_368653289.1">
    <property type="nucleotide sequence ID" value="NZ_CP162599.1"/>
</dbReference>
<dbReference type="PIRSF" id="PIRSF002741">
    <property type="entry name" value="MppA"/>
    <property type="match status" value="1"/>
</dbReference>
<sequence>MKLTKRFKLIAVLLIPLLLIACGSKNESESKDENEKSEKQELKVALSAQPNTFDPLMNTAVVAGYVSGNIFETLLTLDSKGKPVPMLAESVESSEDGKTHTFKLRQNVKFHNGEEMTADDVVASMNRWAEKNKKAKDQFGEIMFEAEDDYTVTMVIKEYALDIWDLLAGRSQYAAIMPKEVVEAEEAVGVTEYIGTGPYKFVEHKTDQYVHLEKFDEYVMSDEPADGLAGKKEATIDDIYFYFVTDPSTRTAGIQTGEYDIIDNVPYENYEQLNSDSALNTYVSLTGDLMFWYNKRNGLLSDPKMRQAVNTVIDNEEIMEAAFNIEDLYNLDPGYMSADIENWASDAGFEAYNQGDVEKAKQLLEEAGYNGDPITVITSRDYQYYYDSAVVLQEQLKEIGIEVNLENYDWATYLEKLEEDNIWDIAISGASYQTTPSQLLVLQSSWAGWTDDPKITELLSNIRKSDNQDEAKLLWDELQEFLWLEYVPGTPVGGFSSIFASTDRVQEFNLYPNPVGPTWWDIRLAEE</sequence>
<reference evidence="4" key="1">
    <citation type="submission" date="2024-07" db="EMBL/GenBank/DDBJ databases">
        <title>Halotolerant mesophilic bacterium Ornithinibacillus sp. 4-3, sp. nov., isolated from soil.</title>
        <authorList>
            <person name="Sidarenka A.V."/>
            <person name="Guliayeva D.E."/>
            <person name="Leanovich S.I."/>
            <person name="Hileuskaya K.S."/>
            <person name="Akhremchuk A.E."/>
            <person name="Sikolenko M.A."/>
            <person name="Valentovich L.N."/>
        </authorList>
    </citation>
    <scope>NUCLEOTIDE SEQUENCE</scope>
    <source>
        <strain evidence="4">4-3</strain>
    </source>
</reference>
<dbReference type="InterPro" id="IPR030678">
    <property type="entry name" value="Peptide/Ni-bd"/>
</dbReference>